<dbReference type="InterPro" id="IPR006070">
    <property type="entry name" value="Sua5-like_dom"/>
</dbReference>
<evidence type="ECO:0000313" key="12">
    <source>
        <dbReference type="EMBL" id="TWT48052.1"/>
    </source>
</evidence>
<dbReference type="PIRSF" id="PIRSF006256">
    <property type="entry name" value="CMPcnvr_hdrg_mat"/>
    <property type="match status" value="1"/>
</dbReference>
<dbReference type="NCBIfam" id="TIGR00143">
    <property type="entry name" value="hypF"/>
    <property type="match status" value="1"/>
</dbReference>
<gene>
    <name evidence="12" type="primary">hypF</name>
    <name evidence="12" type="ORF">Pla22_50520</name>
</gene>
<dbReference type="SUPFAM" id="SSF54975">
    <property type="entry name" value="Acylphosphatase/BLUF domain-like"/>
    <property type="match status" value="1"/>
</dbReference>
<dbReference type="PROSITE" id="PS51163">
    <property type="entry name" value="YRDC"/>
    <property type="match status" value="1"/>
</dbReference>
<accession>A0A5C5WE95</accession>
<evidence type="ECO:0000259" key="11">
    <source>
        <dbReference type="PROSITE" id="PS51163"/>
    </source>
</evidence>
<dbReference type="AlphaFoldDB" id="A0A5C5WE95"/>
<dbReference type="Gene3D" id="3.30.420.360">
    <property type="match status" value="1"/>
</dbReference>
<evidence type="ECO:0000256" key="2">
    <source>
        <dbReference type="ARBA" id="ARBA00008097"/>
    </source>
</evidence>
<evidence type="ECO:0000256" key="5">
    <source>
        <dbReference type="ARBA" id="ARBA00022771"/>
    </source>
</evidence>
<dbReference type="Pfam" id="PF00708">
    <property type="entry name" value="Acylphosphatase"/>
    <property type="match status" value="1"/>
</dbReference>
<evidence type="ECO:0000259" key="10">
    <source>
        <dbReference type="PROSITE" id="PS51160"/>
    </source>
</evidence>
<comment type="caution">
    <text evidence="12">The sequence shown here is derived from an EMBL/GenBank/DDBJ whole genome shotgun (WGS) entry which is preliminary data.</text>
</comment>
<sequence>MKTVTSPQLRVAKRLTLTGSVQGIGMRPAIARLAEQSRVHGFVRNTCSGVEVHVEGDTESVARFTDALRSHLPTASELDSLQQIAAEVEQFDSFAIIQPSELNQQDSLTTRVPADLVVCDRCREEIRDAANRRYDYPFTSCTDCGPRYSIIQRMPYERSQTSMTEFALCETCQAEYASASDRRFHSQTNACSKCGPQLWACDANHRTIAGGHDAIELAATAIRNGQIVALRGLGGYQLIVDAGSQSAIERLRRRKQRQGKPLAVMVGSLSKAEPFATMNDVEREQLTCSAGPIVVAAATANARICRAVTQFASESSAQSAIQELGTIGLFLPTTPLHQRLLDRVDGPLVCTSGNLEGEPLAFERDAAMDDLHSIADVWLHHDRPITRPIDDSVVRVIAGRAVSLRLARGYAPLNLNIVIERPTIAVGGHQKVAIALSNGRQSLLGPHIGDMNTIAARQRFADQVHDLTELYGVHDFDIVCDLHPDYFTTQWSQNQPNRCVQVQHHHAHIAAGMLQHGWQDQQVLGVAFDGTGYGTDGTIWGGEFLRCTASSFERVGHLRQFGLVGGDQAIREPWRVATSLVRDALGDSQAAELSFQSRDARTLIPLLSRPALSTVTTSAGRLFDGVAALVLQIESCQYEGQAAISLEAVCDQSALGHYRFPIIQGQPKIVDWRPMIRELMQDRADGVPPDVMAMRFHRGLAIAITEFCDAYSPLSVVLGGGVFQNRILVELLADQMRARPLGLPGMIPVGDGGLAAGQLLIADALARQGSSQLCA</sequence>
<dbReference type="Pfam" id="PF07503">
    <property type="entry name" value="zf-HYPF"/>
    <property type="match status" value="2"/>
</dbReference>
<keyword evidence="9" id="KW-0378">Hydrolase</keyword>
<dbReference type="InterPro" id="IPR041440">
    <property type="entry name" value="HypF_C"/>
</dbReference>
<comment type="catalytic activity">
    <reaction evidence="9">
        <text>an acyl phosphate + H2O = a carboxylate + phosphate + H(+)</text>
        <dbReference type="Rhea" id="RHEA:14965"/>
        <dbReference type="ChEBI" id="CHEBI:15377"/>
        <dbReference type="ChEBI" id="CHEBI:15378"/>
        <dbReference type="ChEBI" id="CHEBI:29067"/>
        <dbReference type="ChEBI" id="CHEBI:43474"/>
        <dbReference type="ChEBI" id="CHEBI:59918"/>
        <dbReference type="EC" id="3.6.1.7"/>
    </reaction>
</comment>
<keyword evidence="13" id="KW-1185">Reference proteome</keyword>
<dbReference type="Pfam" id="PF22521">
    <property type="entry name" value="HypF_C_2"/>
    <property type="match status" value="1"/>
</dbReference>
<evidence type="ECO:0000256" key="8">
    <source>
        <dbReference type="PIRNR" id="PIRNR006256"/>
    </source>
</evidence>
<evidence type="ECO:0000256" key="7">
    <source>
        <dbReference type="ARBA" id="ARBA00048220"/>
    </source>
</evidence>
<protein>
    <recommendedName>
        <fullName evidence="8">Carbamoyltransferase</fullName>
        <ecNumber evidence="8">6.2.-.-</ecNumber>
    </recommendedName>
</protein>
<dbReference type="SUPFAM" id="SSF53067">
    <property type="entry name" value="Actin-like ATPase domain"/>
    <property type="match status" value="1"/>
</dbReference>
<dbReference type="InterPro" id="IPR017945">
    <property type="entry name" value="DHBP_synth_RibB-like_a/b_dom"/>
</dbReference>
<dbReference type="EMBL" id="SJPI01000004">
    <property type="protein sequence ID" value="TWT48052.1"/>
    <property type="molecule type" value="Genomic_DNA"/>
</dbReference>
<dbReference type="GO" id="GO:0003998">
    <property type="term" value="F:acylphosphatase activity"/>
    <property type="evidence" value="ECO:0007669"/>
    <property type="project" value="UniProtKB-EC"/>
</dbReference>
<dbReference type="InterPro" id="IPR051060">
    <property type="entry name" value="Carbamoyltrans_HypF-like"/>
</dbReference>
<organism evidence="12 13">
    <name type="scientific">Rubripirellula amarantea</name>
    <dbReference type="NCBI Taxonomy" id="2527999"/>
    <lineage>
        <taxon>Bacteria</taxon>
        <taxon>Pseudomonadati</taxon>
        <taxon>Planctomycetota</taxon>
        <taxon>Planctomycetia</taxon>
        <taxon>Pirellulales</taxon>
        <taxon>Pirellulaceae</taxon>
        <taxon>Rubripirellula</taxon>
    </lineage>
</organism>
<dbReference type="Pfam" id="PF01300">
    <property type="entry name" value="Sua5_yciO_yrdC"/>
    <property type="match status" value="1"/>
</dbReference>
<keyword evidence="3" id="KW-0436">Ligase</keyword>
<evidence type="ECO:0000256" key="4">
    <source>
        <dbReference type="ARBA" id="ARBA00022723"/>
    </source>
</evidence>
<dbReference type="Proteomes" id="UP000316598">
    <property type="component" value="Unassembled WGS sequence"/>
</dbReference>
<keyword evidence="5" id="KW-0863">Zinc-finger</keyword>
<dbReference type="Gene3D" id="3.90.870.50">
    <property type="match status" value="1"/>
</dbReference>
<dbReference type="Gene3D" id="3.30.110.120">
    <property type="match status" value="1"/>
</dbReference>
<evidence type="ECO:0000256" key="1">
    <source>
        <dbReference type="ARBA" id="ARBA00004711"/>
    </source>
</evidence>
<feature type="domain" description="YrdC-like" evidence="11">
    <location>
        <begin position="212"/>
        <end position="409"/>
    </location>
</feature>
<evidence type="ECO:0000256" key="9">
    <source>
        <dbReference type="PROSITE-ProRule" id="PRU00520"/>
    </source>
</evidence>
<dbReference type="GO" id="GO:0016874">
    <property type="term" value="F:ligase activity"/>
    <property type="evidence" value="ECO:0007669"/>
    <property type="project" value="UniProtKB-UniRule"/>
</dbReference>
<comment type="pathway">
    <text evidence="1">Protein modification; [NiFe] hydrogenase maturation.</text>
</comment>
<feature type="active site" evidence="9">
    <location>
        <position position="27"/>
    </location>
</feature>
<evidence type="ECO:0000256" key="6">
    <source>
        <dbReference type="ARBA" id="ARBA00022833"/>
    </source>
</evidence>
<keyword evidence="12" id="KW-0808">Transferase</keyword>
<dbReference type="InterPro" id="IPR004421">
    <property type="entry name" value="Carbamoyltransferase_HypF"/>
</dbReference>
<dbReference type="GO" id="GO:0008270">
    <property type="term" value="F:zinc ion binding"/>
    <property type="evidence" value="ECO:0007669"/>
    <property type="project" value="UniProtKB-KW"/>
</dbReference>
<dbReference type="InterPro" id="IPR011125">
    <property type="entry name" value="Znf_HypF"/>
</dbReference>
<reference evidence="12 13" key="1">
    <citation type="submission" date="2019-02" db="EMBL/GenBank/DDBJ databases">
        <title>Deep-cultivation of Planctomycetes and their phenomic and genomic characterization uncovers novel biology.</title>
        <authorList>
            <person name="Wiegand S."/>
            <person name="Jogler M."/>
            <person name="Boedeker C."/>
            <person name="Pinto D."/>
            <person name="Vollmers J."/>
            <person name="Rivas-Marin E."/>
            <person name="Kohn T."/>
            <person name="Peeters S.H."/>
            <person name="Heuer A."/>
            <person name="Rast P."/>
            <person name="Oberbeckmann S."/>
            <person name="Bunk B."/>
            <person name="Jeske O."/>
            <person name="Meyerdierks A."/>
            <person name="Storesund J.E."/>
            <person name="Kallscheuer N."/>
            <person name="Luecker S."/>
            <person name="Lage O.M."/>
            <person name="Pohl T."/>
            <person name="Merkel B.J."/>
            <person name="Hornburger P."/>
            <person name="Mueller R.-W."/>
            <person name="Bruemmer F."/>
            <person name="Labrenz M."/>
            <person name="Spormann A.M."/>
            <person name="Op Den Camp H."/>
            <person name="Overmann J."/>
            <person name="Amann R."/>
            <person name="Jetten M.S.M."/>
            <person name="Mascher T."/>
            <person name="Medema M.H."/>
            <person name="Devos D.P."/>
            <person name="Kaster A.-K."/>
            <person name="Ovreas L."/>
            <person name="Rohde M."/>
            <person name="Galperin M.Y."/>
            <person name="Jogler C."/>
        </authorList>
    </citation>
    <scope>NUCLEOTIDE SEQUENCE [LARGE SCALE GENOMIC DNA]</scope>
    <source>
        <strain evidence="12 13">Pla22</strain>
    </source>
</reference>
<dbReference type="Gene3D" id="3.30.420.40">
    <property type="match status" value="1"/>
</dbReference>
<dbReference type="RefSeq" id="WP_165440817.1">
    <property type="nucleotide sequence ID" value="NZ_SJPI01000004.1"/>
</dbReference>
<dbReference type="UniPathway" id="UPA00335"/>
<name>A0A5C5WE95_9BACT</name>
<proteinExistence type="inferred from homology"/>
<dbReference type="GO" id="GO:0051604">
    <property type="term" value="P:protein maturation"/>
    <property type="evidence" value="ECO:0007669"/>
    <property type="project" value="TreeGrafter"/>
</dbReference>
<dbReference type="SUPFAM" id="SSF55821">
    <property type="entry name" value="YrdC/RibB"/>
    <property type="match status" value="1"/>
</dbReference>
<feature type="active site" evidence="9">
    <location>
        <position position="45"/>
    </location>
</feature>
<evidence type="ECO:0000256" key="3">
    <source>
        <dbReference type="ARBA" id="ARBA00022598"/>
    </source>
</evidence>
<dbReference type="InterPro" id="IPR055128">
    <property type="entry name" value="HypF_C_2"/>
</dbReference>
<keyword evidence="6" id="KW-0862">Zinc</keyword>
<dbReference type="InterPro" id="IPR001792">
    <property type="entry name" value="Acylphosphatase-like_dom"/>
</dbReference>
<evidence type="ECO:0000313" key="13">
    <source>
        <dbReference type="Proteomes" id="UP000316598"/>
    </source>
</evidence>
<dbReference type="PANTHER" id="PTHR42959:SF1">
    <property type="entry name" value="CARBAMOYLTRANSFERASE HYPF"/>
    <property type="match status" value="1"/>
</dbReference>
<dbReference type="InterPro" id="IPR036046">
    <property type="entry name" value="Acylphosphatase-like_dom_sf"/>
</dbReference>
<dbReference type="PROSITE" id="PS51160">
    <property type="entry name" value="ACYLPHOSPHATASE_3"/>
    <property type="match status" value="1"/>
</dbReference>
<comment type="similarity">
    <text evidence="2 8">Belongs to the carbamoyltransferase HypF family.</text>
</comment>
<dbReference type="GO" id="GO:0003725">
    <property type="term" value="F:double-stranded RNA binding"/>
    <property type="evidence" value="ECO:0007669"/>
    <property type="project" value="InterPro"/>
</dbReference>
<dbReference type="GO" id="GO:0016743">
    <property type="term" value="F:carboxyl- or carbamoyltransferase activity"/>
    <property type="evidence" value="ECO:0007669"/>
    <property type="project" value="UniProtKB-UniRule"/>
</dbReference>
<dbReference type="InterPro" id="IPR043129">
    <property type="entry name" value="ATPase_NBD"/>
</dbReference>
<dbReference type="Pfam" id="PF17788">
    <property type="entry name" value="HypF_C"/>
    <property type="match status" value="1"/>
</dbReference>
<dbReference type="PANTHER" id="PTHR42959">
    <property type="entry name" value="CARBAMOYLTRANSFERASE"/>
    <property type="match status" value="1"/>
</dbReference>
<dbReference type="EC" id="6.2.-.-" evidence="8"/>
<keyword evidence="4" id="KW-0479">Metal-binding</keyword>
<feature type="domain" description="Acylphosphatase-like" evidence="10">
    <location>
        <begin position="12"/>
        <end position="98"/>
    </location>
</feature>
<comment type="catalytic activity">
    <reaction evidence="7">
        <text>C-terminal L-cysteinyl-[HypE protein] + carbamoyl phosphate + ATP + H2O = C-terminal S-carboxamide-L-cysteinyl-[HypE protein] + AMP + phosphate + diphosphate + H(+)</text>
        <dbReference type="Rhea" id="RHEA:55636"/>
        <dbReference type="Rhea" id="RHEA-COMP:14247"/>
        <dbReference type="Rhea" id="RHEA-COMP:14392"/>
        <dbReference type="ChEBI" id="CHEBI:15377"/>
        <dbReference type="ChEBI" id="CHEBI:15378"/>
        <dbReference type="ChEBI" id="CHEBI:30616"/>
        <dbReference type="ChEBI" id="CHEBI:33019"/>
        <dbReference type="ChEBI" id="CHEBI:43474"/>
        <dbReference type="ChEBI" id="CHEBI:58228"/>
        <dbReference type="ChEBI" id="CHEBI:76913"/>
        <dbReference type="ChEBI" id="CHEBI:139126"/>
        <dbReference type="ChEBI" id="CHEBI:456215"/>
    </reaction>
</comment>